<sequence length="94" mass="10741">MGQRFSPGLIYGVGTIRFVCDLGTSGKPRHMPDYTSGQFVLVYFDDILLYNQSVKQHVSHLRQVMGFRWIIPRLKLLRASVHPLRSMIFVASMG</sequence>
<protein>
    <recommendedName>
        <fullName evidence="3">Reverse transcriptase domain-containing protein</fullName>
    </recommendedName>
</protein>
<comment type="caution">
    <text evidence="1">The sequence shown here is derived from an EMBL/GenBank/DDBJ whole genome shotgun (WGS) entry which is preliminary data.</text>
</comment>
<dbReference type="Proteomes" id="UP000235145">
    <property type="component" value="Unassembled WGS sequence"/>
</dbReference>
<evidence type="ECO:0000313" key="1">
    <source>
        <dbReference type="EMBL" id="KAJ0192067.1"/>
    </source>
</evidence>
<dbReference type="AlphaFoldDB" id="A0A9R1UQF8"/>
<dbReference type="InterPro" id="IPR043502">
    <property type="entry name" value="DNA/RNA_pol_sf"/>
</dbReference>
<reference evidence="1 2" key="1">
    <citation type="journal article" date="2017" name="Nat. Commun.">
        <title>Genome assembly with in vitro proximity ligation data and whole-genome triplication in lettuce.</title>
        <authorList>
            <person name="Reyes-Chin-Wo S."/>
            <person name="Wang Z."/>
            <person name="Yang X."/>
            <person name="Kozik A."/>
            <person name="Arikit S."/>
            <person name="Song C."/>
            <person name="Xia L."/>
            <person name="Froenicke L."/>
            <person name="Lavelle D.O."/>
            <person name="Truco M.J."/>
            <person name="Xia R."/>
            <person name="Zhu S."/>
            <person name="Xu C."/>
            <person name="Xu H."/>
            <person name="Xu X."/>
            <person name="Cox K."/>
            <person name="Korf I."/>
            <person name="Meyers B.C."/>
            <person name="Michelmore R.W."/>
        </authorList>
    </citation>
    <scope>NUCLEOTIDE SEQUENCE [LARGE SCALE GENOMIC DNA]</scope>
    <source>
        <strain evidence="2">cv. Salinas</strain>
        <tissue evidence="1">Seedlings</tissue>
    </source>
</reference>
<keyword evidence="2" id="KW-1185">Reference proteome</keyword>
<proteinExistence type="predicted"/>
<evidence type="ECO:0008006" key="3">
    <source>
        <dbReference type="Google" id="ProtNLM"/>
    </source>
</evidence>
<gene>
    <name evidence="1" type="ORF">LSAT_V11C800451470</name>
</gene>
<accession>A0A9R1UQF8</accession>
<dbReference type="Gene3D" id="3.30.70.270">
    <property type="match status" value="1"/>
</dbReference>
<name>A0A9R1UQF8_LACSA</name>
<dbReference type="EMBL" id="NBSK02000008">
    <property type="protein sequence ID" value="KAJ0192067.1"/>
    <property type="molecule type" value="Genomic_DNA"/>
</dbReference>
<dbReference type="SUPFAM" id="SSF56672">
    <property type="entry name" value="DNA/RNA polymerases"/>
    <property type="match status" value="1"/>
</dbReference>
<dbReference type="InterPro" id="IPR043128">
    <property type="entry name" value="Rev_trsase/Diguanyl_cyclase"/>
</dbReference>
<organism evidence="1 2">
    <name type="scientific">Lactuca sativa</name>
    <name type="common">Garden lettuce</name>
    <dbReference type="NCBI Taxonomy" id="4236"/>
    <lineage>
        <taxon>Eukaryota</taxon>
        <taxon>Viridiplantae</taxon>
        <taxon>Streptophyta</taxon>
        <taxon>Embryophyta</taxon>
        <taxon>Tracheophyta</taxon>
        <taxon>Spermatophyta</taxon>
        <taxon>Magnoliopsida</taxon>
        <taxon>eudicotyledons</taxon>
        <taxon>Gunneridae</taxon>
        <taxon>Pentapetalae</taxon>
        <taxon>asterids</taxon>
        <taxon>campanulids</taxon>
        <taxon>Asterales</taxon>
        <taxon>Asteraceae</taxon>
        <taxon>Cichorioideae</taxon>
        <taxon>Cichorieae</taxon>
        <taxon>Lactucinae</taxon>
        <taxon>Lactuca</taxon>
    </lineage>
</organism>
<evidence type="ECO:0000313" key="2">
    <source>
        <dbReference type="Proteomes" id="UP000235145"/>
    </source>
</evidence>